<dbReference type="PANTHER" id="PTHR42093">
    <property type="match status" value="1"/>
</dbReference>
<dbReference type="InterPro" id="IPR056539">
    <property type="entry name" value="NuiA-like"/>
</dbReference>
<organism evidence="2 3">
    <name type="scientific">Patellaria atrata CBS 101060</name>
    <dbReference type="NCBI Taxonomy" id="1346257"/>
    <lineage>
        <taxon>Eukaryota</taxon>
        <taxon>Fungi</taxon>
        <taxon>Dikarya</taxon>
        <taxon>Ascomycota</taxon>
        <taxon>Pezizomycotina</taxon>
        <taxon>Dothideomycetes</taxon>
        <taxon>Dothideomycetes incertae sedis</taxon>
        <taxon>Patellariales</taxon>
        <taxon>Patellariaceae</taxon>
        <taxon>Patellaria</taxon>
    </lineage>
</organism>
<feature type="region of interest" description="Disordered" evidence="1">
    <location>
        <begin position="1"/>
        <end position="44"/>
    </location>
</feature>
<sequence length="162" mass="17601">MSDDAYTSFLDKANQDTGTAHTSSSSSSKPTLNARATDTEVPPALKSIDATYTSESDEPFEPVALRWAGKHPPSATEFGELVGKEVVRKGKEEFDPRGEYSGVVRRVREVSCGWGEGEEELGYFWAEEGTRGVWWVVGLKEGGGAVVGVRVGVVVMIMEVER</sequence>
<evidence type="ECO:0000313" key="3">
    <source>
        <dbReference type="Proteomes" id="UP000799429"/>
    </source>
</evidence>
<accession>A0A9P4VTK1</accession>
<protein>
    <submittedName>
        <fullName evidence="2">Uncharacterized protein</fullName>
    </submittedName>
</protein>
<gene>
    <name evidence="2" type="ORF">M501DRAFT_991660</name>
</gene>
<dbReference type="EMBL" id="MU006094">
    <property type="protein sequence ID" value="KAF2839639.1"/>
    <property type="molecule type" value="Genomic_DNA"/>
</dbReference>
<reference evidence="2" key="1">
    <citation type="journal article" date="2020" name="Stud. Mycol.">
        <title>101 Dothideomycetes genomes: a test case for predicting lifestyles and emergence of pathogens.</title>
        <authorList>
            <person name="Haridas S."/>
            <person name="Albert R."/>
            <person name="Binder M."/>
            <person name="Bloem J."/>
            <person name="Labutti K."/>
            <person name="Salamov A."/>
            <person name="Andreopoulos B."/>
            <person name="Baker S."/>
            <person name="Barry K."/>
            <person name="Bills G."/>
            <person name="Bluhm B."/>
            <person name="Cannon C."/>
            <person name="Castanera R."/>
            <person name="Culley D."/>
            <person name="Daum C."/>
            <person name="Ezra D."/>
            <person name="Gonzalez J."/>
            <person name="Henrissat B."/>
            <person name="Kuo A."/>
            <person name="Liang C."/>
            <person name="Lipzen A."/>
            <person name="Lutzoni F."/>
            <person name="Magnuson J."/>
            <person name="Mondo S."/>
            <person name="Nolan M."/>
            <person name="Ohm R."/>
            <person name="Pangilinan J."/>
            <person name="Park H.-J."/>
            <person name="Ramirez L."/>
            <person name="Alfaro M."/>
            <person name="Sun H."/>
            <person name="Tritt A."/>
            <person name="Yoshinaga Y."/>
            <person name="Zwiers L.-H."/>
            <person name="Turgeon B."/>
            <person name="Goodwin S."/>
            <person name="Spatafora J."/>
            <person name="Crous P."/>
            <person name="Grigoriev I."/>
        </authorList>
    </citation>
    <scope>NUCLEOTIDE SEQUENCE</scope>
    <source>
        <strain evidence="2">CBS 101060</strain>
    </source>
</reference>
<name>A0A9P4VTK1_9PEZI</name>
<dbReference type="Proteomes" id="UP000799429">
    <property type="component" value="Unassembled WGS sequence"/>
</dbReference>
<proteinExistence type="predicted"/>
<comment type="caution">
    <text evidence="2">The sequence shown here is derived from an EMBL/GenBank/DDBJ whole genome shotgun (WGS) entry which is preliminary data.</text>
</comment>
<dbReference type="PANTHER" id="PTHR42093:SF1">
    <property type="match status" value="1"/>
</dbReference>
<dbReference type="Pfam" id="PF23151">
    <property type="entry name" value="NuiA_2"/>
    <property type="match status" value="1"/>
</dbReference>
<evidence type="ECO:0000313" key="2">
    <source>
        <dbReference type="EMBL" id="KAF2839639.1"/>
    </source>
</evidence>
<dbReference type="OrthoDB" id="5366485at2759"/>
<evidence type="ECO:0000256" key="1">
    <source>
        <dbReference type="SAM" id="MobiDB-lite"/>
    </source>
</evidence>
<dbReference type="AlphaFoldDB" id="A0A9P4VTK1"/>
<keyword evidence="3" id="KW-1185">Reference proteome</keyword>